<dbReference type="InParanoid" id="A0A098E4X9"/>
<reference evidence="2 3" key="1">
    <citation type="journal article" date="2007" name="Science">
        <title>The Fusarium graminearum genome reveals a link between localized polymorphism and pathogen specialization.</title>
        <authorList>
            <person name="Cuomo C.A."/>
            <person name="Gueldener U."/>
            <person name="Xu J.-R."/>
            <person name="Trail F."/>
            <person name="Turgeon B.G."/>
            <person name="Di Pietro A."/>
            <person name="Walton J.D."/>
            <person name="Ma L.-J."/>
            <person name="Baker S.E."/>
            <person name="Rep M."/>
            <person name="Adam G."/>
            <person name="Antoniw J."/>
            <person name="Baldwin T."/>
            <person name="Calvo S.E."/>
            <person name="Chang Y.-L."/>
            <person name="DeCaprio D."/>
            <person name="Gale L.R."/>
            <person name="Gnerre S."/>
            <person name="Goswami R.S."/>
            <person name="Hammond-Kosack K."/>
            <person name="Harris L.J."/>
            <person name="Hilburn K."/>
            <person name="Kennell J.C."/>
            <person name="Kroken S."/>
            <person name="Magnuson J.K."/>
            <person name="Mannhaupt G."/>
            <person name="Mauceli E.W."/>
            <person name="Mewes H.-W."/>
            <person name="Mitterbauer R."/>
            <person name="Muehlbauer G."/>
            <person name="Muensterkoetter M."/>
            <person name="Nelson D."/>
            <person name="O'Donnell K."/>
            <person name="Ouellet T."/>
            <person name="Qi W."/>
            <person name="Quesneville H."/>
            <person name="Roncero M.I.G."/>
            <person name="Seong K.-Y."/>
            <person name="Tetko I.V."/>
            <person name="Urban M."/>
            <person name="Waalwijk C."/>
            <person name="Ward T.J."/>
            <person name="Yao J."/>
            <person name="Birren B.W."/>
            <person name="Kistler H.C."/>
        </authorList>
    </citation>
    <scope>NUCLEOTIDE SEQUENCE [LARGE SCALE GENOMIC DNA]</scope>
    <source>
        <strain evidence="3">ATCC MYA-4620 / CBS 123657 / FGSC 9075 / NRRL 31084 / PH-1</strain>
        <strain evidence="2">PH-1 / ATCC MYA-4620 / FGSC 9075 / NRRL 31084</strain>
    </source>
</reference>
<evidence type="ECO:0000313" key="3">
    <source>
        <dbReference type="Proteomes" id="UP000070720"/>
    </source>
</evidence>
<sequence>MASLAKLPVETIERICQFLILLSTKSLRSLCLANKHLNQICSPWLIHRWDNSQECAEPTTERFVLHLFRHPELRKKVKRISIGYALELGQSNPSVVDLDSETLLALSQAAASDVKMESEYLNQLCSDIERGSVDALDVLLLAWCTGVTHLSITVPPFSIFDDEHCHVLTFAKQAIVRLLHETHIKDLPFAEVRHLEVHHCYKHNHLFFGAVTSFFRLPKIQSFVISGIYDWATHLEVWSNGTFDPFHGQYARRYAMAIPYASSKIEELVLRDVDFIGDGLPTLLRGVGNLKKLTLRPTFDPTREATDREEIAEALSSMCQDSVEEIDLRTDRRGYLLNPESLKLDYDFLADDILMRQDIYKDFINLRRLSCPMADLLTVDSDNEENKTSIVPGKLPASIEYLKPRCYDMVNTWISKNPTLQPYIEVFVRILEDAGPGQRLCNLKVLDLSYAFANDPDTDGIVTMKVLADDRGITLLLK</sequence>
<accession>A0A098E4X9</accession>
<dbReference type="Proteomes" id="UP000070720">
    <property type="component" value="Chromosome 3"/>
</dbReference>
<evidence type="ECO:0000313" key="2">
    <source>
        <dbReference type="EnsemblFungi" id="CEF88787"/>
    </source>
</evidence>
<dbReference type="EnsemblFungi" id="CEF88787">
    <property type="protein sequence ID" value="CEF88787"/>
    <property type="gene ID" value="FGRRES_17547"/>
</dbReference>
<keyword evidence="3" id="KW-1185">Reference proteome</keyword>
<name>A0A098E4X9_GIBZE</name>
<dbReference type="VEuPathDB" id="FungiDB:FGRAMPH1_01G22061"/>
<dbReference type="EMBL" id="HG970334">
    <property type="protein sequence ID" value="CEF88787.1"/>
    <property type="molecule type" value="Genomic_DNA"/>
</dbReference>
<proteinExistence type="predicted"/>
<organism evidence="1 3">
    <name type="scientific">Gibberella zeae (strain ATCC MYA-4620 / CBS 123657 / FGSC 9075 / NRRL 31084 / PH-1)</name>
    <name type="common">Wheat head blight fungus</name>
    <name type="synonym">Fusarium graminearum</name>
    <dbReference type="NCBI Taxonomy" id="229533"/>
    <lineage>
        <taxon>Eukaryota</taxon>
        <taxon>Fungi</taxon>
        <taxon>Dikarya</taxon>
        <taxon>Ascomycota</taxon>
        <taxon>Pezizomycotina</taxon>
        <taxon>Sordariomycetes</taxon>
        <taxon>Hypocreomycetidae</taxon>
        <taxon>Hypocreales</taxon>
        <taxon>Nectriaceae</taxon>
        <taxon>Fusarium</taxon>
    </lineage>
</organism>
<gene>
    <name evidence="2" type="primary">FG11437.1</name>
    <name evidence="1" type="ORF">FGRAMPH1_01T22061</name>
</gene>
<protein>
    <submittedName>
        <fullName evidence="1">Chromosome 3, complete genome</fullName>
    </submittedName>
</protein>
<reference evidence="2" key="4">
    <citation type="submission" date="2017-01" db="UniProtKB">
        <authorList>
            <consortium name="EnsemblFungi"/>
        </authorList>
    </citation>
    <scope>IDENTIFICATION</scope>
    <source>
        <strain evidence="2">PH-1 / ATCC MYA-4620 / FGSC 9075 / NRRL 31084</strain>
    </source>
</reference>
<accession>A0A0E0SQS4</accession>
<evidence type="ECO:0000313" key="1">
    <source>
        <dbReference type="EMBL" id="CEF88787.1"/>
    </source>
</evidence>
<dbReference type="AlphaFoldDB" id="A0A098E4X9"/>
<reference evidence="1 3" key="3">
    <citation type="journal article" date="2015" name="BMC Genomics">
        <title>The completed genome sequence of the pathogenic ascomycete fungus Fusarium graminearum.</title>
        <authorList>
            <person name="King R."/>
            <person name="Urban M."/>
            <person name="Hammond-Kosack M.C."/>
            <person name="Hassani-Pak K."/>
            <person name="Hammond-Kosack K.E."/>
        </authorList>
    </citation>
    <scope>NUCLEOTIDE SEQUENCE [LARGE SCALE GENOMIC DNA]</scope>
    <source>
        <strain evidence="3">ATCC MYA-4620 / CBS 123657 / FGSC 9075 / NRRL 31084 / PH-1</strain>
        <strain evidence="1">PH-1</strain>
    </source>
</reference>
<reference evidence="2 3" key="2">
    <citation type="journal article" date="2010" name="Nature">
        <title>Comparative genomics reveals mobile pathogenicity chromosomes in Fusarium.</title>
        <authorList>
            <person name="Ma L.J."/>
            <person name="van der Does H.C."/>
            <person name="Borkovich K.A."/>
            <person name="Coleman J.J."/>
            <person name="Daboussi M.J."/>
            <person name="Di Pietro A."/>
            <person name="Dufresne M."/>
            <person name="Freitag M."/>
            <person name="Grabherr M."/>
            <person name="Henrissat B."/>
            <person name="Houterman P.M."/>
            <person name="Kang S."/>
            <person name="Shim W.B."/>
            <person name="Woloshuk C."/>
            <person name="Xie X."/>
            <person name="Xu J.R."/>
            <person name="Antoniw J."/>
            <person name="Baker S.E."/>
            <person name="Bluhm B.H."/>
            <person name="Breakspear A."/>
            <person name="Brown D.W."/>
            <person name="Butchko R.A."/>
            <person name="Chapman S."/>
            <person name="Coulson R."/>
            <person name="Coutinho P.M."/>
            <person name="Danchin E.G."/>
            <person name="Diener A."/>
            <person name="Gale L.R."/>
            <person name="Gardiner D.M."/>
            <person name="Goff S."/>
            <person name="Hammond-Kosack K.E."/>
            <person name="Hilburn K."/>
            <person name="Hua-Van A."/>
            <person name="Jonkers W."/>
            <person name="Kazan K."/>
            <person name="Kodira C.D."/>
            <person name="Koehrsen M."/>
            <person name="Kumar L."/>
            <person name="Lee Y.H."/>
            <person name="Li L."/>
            <person name="Manners J.M."/>
            <person name="Miranda-Saavedra D."/>
            <person name="Mukherjee M."/>
            <person name="Park G."/>
            <person name="Park J."/>
            <person name="Park S.Y."/>
            <person name="Proctor R.H."/>
            <person name="Regev A."/>
            <person name="Ruiz-Roldan M.C."/>
            <person name="Sain D."/>
            <person name="Sakthikumar S."/>
            <person name="Sykes S."/>
            <person name="Schwartz D.C."/>
            <person name="Turgeon B.G."/>
            <person name="Wapinski I."/>
            <person name="Yoder O."/>
            <person name="Young S."/>
            <person name="Zeng Q."/>
            <person name="Zhou S."/>
            <person name="Galagan J."/>
            <person name="Cuomo C.A."/>
            <person name="Kistler H.C."/>
            <person name="Rep M."/>
        </authorList>
    </citation>
    <scope>GENOME REANNOTATION</scope>
    <source>
        <strain evidence="3">ATCC MYA-4620 / CBS 123657 / FGSC 9075 / NRRL 31084 / PH-1</strain>
        <strain evidence="2">PH-1 / ATCC MYA-4620 / FGSC 9075 / NRRL 31084</strain>
    </source>
</reference>